<dbReference type="EMBL" id="JADEXG010000043">
    <property type="protein sequence ID" value="MBE9078929.1"/>
    <property type="molecule type" value="Genomic_DNA"/>
</dbReference>
<dbReference type="Proteomes" id="UP000636505">
    <property type="component" value="Unassembled WGS sequence"/>
</dbReference>
<keyword evidence="1" id="KW-1133">Transmembrane helix</keyword>
<organism evidence="2 3">
    <name type="scientific">Vasconcelosia minhoensis LEGE 07310</name>
    <dbReference type="NCBI Taxonomy" id="915328"/>
    <lineage>
        <taxon>Bacteria</taxon>
        <taxon>Bacillati</taxon>
        <taxon>Cyanobacteriota</taxon>
        <taxon>Cyanophyceae</taxon>
        <taxon>Nodosilineales</taxon>
        <taxon>Cymatolegaceae</taxon>
        <taxon>Vasconcelosia</taxon>
        <taxon>Vasconcelosia minhoensis</taxon>
    </lineage>
</organism>
<reference evidence="2" key="1">
    <citation type="submission" date="2020-10" db="EMBL/GenBank/DDBJ databases">
        <authorList>
            <person name="Castelo-Branco R."/>
            <person name="Eusebio N."/>
            <person name="Adriana R."/>
            <person name="Vieira A."/>
            <person name="Brugerolle De Fraissinette N."/>
            <person name="Rezende De Castro R."/>
            <person name="Schneider M.P."/>
            <person name="Vasconcelos V."/>
            <person name="Leao P.N."/>
        </authorList>
    </citation>
    <scope>NUCLEOTIDE SEQUENCE</scope>
    <source>
        <strain evidence="2">LEGE 07310</strain>
    </source>
</reference>
<dbReference type="RefSeq" id="WP_193909278.1">
    <property type="nucleotide sequence ID" value="NZ_JADEXG010000043.1"/>
</dbReference>
<comment type="caution">
    <text evidence="2">The sequence shown here is derived from an EMBL/GenBank/DDBJ whole genome shotgun (WGS) entry which is preliminary data.</text>
</comment>
<evidence type="ECO:0000313" key="2">
    <source>
        <dbReference type="EMBL" id="MBE9078929.1"/>
    </source>
</evidence>
<proteinExistence type="predicted"/>
<protein>
    <submittedName>
        <fullName evidence="2">Uncharacterized protein</fullName>
    </submittedName>
</protein>
<keyword evidence="1" id="KW-0812">Transmembrane</keyword>
<evidence type="ECO:0000256" key="1">
    <source>
        <dbReference type="SAM" id="Phobius"/>
    </source>
</evidence>
<feature type="transmembrane region" description="Helical" evidence="1">
    <location>
        <begin position="20"/>
        <end position="40"/>
    </location>
</feature>
<evidence type="ECO:0000313" key="3">
    <source>
        <dbReference type="Proteomes" id="UP000636505"/>
    </source>
</evidence>
<keyword evidence="1" id="KW-0472">Membrane</keyword>
<accession>A0A8J7AH98</accession>
<gene>
    <name evidence="2" type="ORF">IQ241_16785</name>
</gene>
<sequence length="48" mass="5083">MPYLFYLAYGEGQFGATASGVFLGIAGLVIGCVAFVLLSYKAYPADQE</sequence>
<name>A0A8J7AH98_9CYAN</name>
<keyword evidence="3" id="KW-1185">Reference proteome</keyword>
<dbReference type="AlphaFoldDB" id="A0A8J7AH98"/>